<reference evidence="3" key="1">
    <citation type="journal article" date="2015" name="Nature">
        <title>Complex archaea that bridge the gap between prokaryotes and eukaryotes.</title>
        <authorList>
            <person name="Spang A."/>
            <person name="Saw J.H."/>
            <person name="Jorgensen S.L."/>
            <person name="Zaremba-Niedzwiedzka K."/>
            <person name="Martijn J."/>
            <person name="Lind A.E."/>
            <person name="van Eijk R."/>
            <person name="Schleper C."/>
            <person name="Guy L."/>
            <person name="Ettema T.J."/>
        </authorList>
    </citation>
    <scope>NUCLEOTIDE SEQUENCE</scope>
</reference>
<dbReference type="GO" id="GO:0005576">
    <property type="term" value="C:extracellular region"/>
    <property type="evidence" value="ECO:0007669"/>
    <property type="project" value="InterPro"/>
</dbReference>
<dbReference type="EMBL" id="LAZR01000307">
    <property type="protein sequence ID" value="KKN75551.1"/>
    <property type="molecule type" value="Genomic_DNA"/>
</dbReference>
<keyword evidence="1" id="KW-0732">Signal</keyword>
<dbReference type="PANTHER" id="PTHR43037">
    <property type="entry name" value="UNNAMED PRODUCT-RELATED"/>
    <property type="match status" value="1"/>
</dbReference>
<dbReference type="AlphaFoldDB" id="A0A0F9VQ09"/>
<dbReference type="Gene3D" id="3.40.50.1820">
    <property type="entry name" value="alpha/beta hydrolase"/>
    <property type="match status" value="1"/>
</dbReference>
<gene>
    <name evidence="3" type="ORF">LCGC14_0379040</name>
</gene>
<protein>
    <recommendedName>
        <fullName evidence="4">PHB depolymerase family esterase</fullName>
    </recommendedName>
</protein>
<evidence type="ECO:0000313" key="3">
    <source>
        <dbReference type="EMBL" id="KKN75551.1"/>
    </source>
</evidence>
<dbReference type="PANTHER" id="PTHR43037:SF1">
    <property type="entry name" value="BLL1128 PROTEIN"/>
    <property type="match status" value="1"/>
</dbReference>
<name>A0A0F9VQ09_9ZZZZ</name>
<evidence type="ECO:0000256" key="1">
    <source>
        <dbReference type="ARBA" id="ARBA00022729"/>
    </source>
</evidence>
<dbReference type="NCBIfam" id="TIGR01840">
    <property type="entry name" value="esterase_phb"/>
    <property type="match status" value="1"/>
</dbReference>
<accession>A0A0F9VQ09</accession>
<dbReference type="InterPro" id="IPR029058">
    <property type="entry name" value="AB_hydrolase_fold"/>
</dbReference>
<evidence type="ECO:0008006" key="4">
    <source>
        <dbReference type="Google" id="ProtNLM"/>
    </source>
</evidence>
<comment type="caution">
    <text evidence="3">The sequence shown here is derived from an EMBL/GenBank/DDBJ whole genome shotgun (WGS) entry which is preliminary data.</text>
</comment>
<proteinExistence type="predicted"/>
<dbReference type="InterPro" id="IPR010126">
    <property type="entry name" value="Esterase_phb"/>
</dbReference>
<feature type="non-terminal residue" evidence="3">
    <location>
        <position position="357"/>
    </location>
</feature>
<evidence type="ECO:0000256" key="2">
    <source>
        <dbReference type="ARBA" id="ARBA00022801"/>
    </source>
</evidence>
<dbReference type="Pfam" id="PF10503">
    <property type="entry name" value="Esterase_PHB"/>
    <property type="match status" value="1"/>
</dbReference>
<sequence length="357" mass="37003">MTNDFNSAMRRAGELVRAGNPTAATQAIQTALGAGGLGRMSKHSKNPFGRAKIGRGLRATLAGLAQSAMSGGDGREPSLPEGARFDSDTFFGVAGSRDFRLYIPDLKGAAPAGLVMMLHGCKQSPVDFAKGTGMNQLADEHGVILVYPAQSRGANMQSCWNWYSPADQMRDSGEPAILAGLMQQLQRDHSIAKGRSFVTGLSAGAAMAVVLGQTYADVFDAVGTHSGLPYKAAQDVPSAFVAMGQGATGSNTGESIPTIIFQGDADSTVNAANAQAIADTSAPSGTELLDDGTTGGRSYSRRTVLAPAGHSVMEEWMIAGLGHAWSGGNKAGSYTDPAGPDASREMLRFFLDLPAKA</sequence>
<organism evidence="3">
    <name type="scientific">marine sediment metagenome</name>
    <dbReference type="NCBI Taxonomy" id="412755"/>
    <lineage>
        <taxon>unclassified sequences</taxon>
        <taxon>metagenomes</taxon>
        <taxon>ecological metagenomes</taxon>
    </lineage>
</organism>
<keyword evidence="2" id="KW-0378">Hydrolase</keyword>
<dbReference type="GO" id="GO:0016787">
    <property type="term" value="F:hydrolase activity"/>
    <property type="evidence" value="ECO:0007669"/>
    <property type="project" value="UniProtKB-KW"/>
</dbReference>
<dbReference type="SUPFAM" id="SSF53474">
    <property type="entry name" value="alpha/beta-Hydrolases"/>
    <property type="match status" value="2"/>
</dbReference>
<dbReference type="InterPro" id="IPR050955">
    <property type="entry name" value="Plant_Biomass_Hydrol_Est"/>
</dbReference>